<dbReference type="AlphaFoldDB" id="A0A2V4E8E6"/>
<evidence type="ECO:0000313" key="2">
    <source>
        <dbReference type="EMBL" id="PXZ04657.1"/>
    </source>
</evidence>
<keyword evidence="1" id="KW-0732">Signal</keyword>
<organism evidence="2 3">
    <name type="scientific">Gilliamella apicola</name>
    <dbReference type="NCBI Taxonomy" id="1196095"/>
    <lineage>
        <taxon>Bacteria</taxon>
        <taxon>Pseudomonadati</taxon>
        <taxon>Pseudomonadota</taxon>
        <taxon>Gammaproteobacteria</taxon>
        <taxon>Orbales</taxon>
        <taxon>Orbaceae</taxon>
        <taxon>Gilliamella</taxon>
    </lineage>
</organism>
<feature type="chain" id="PRO_5015998607" evidence="1">
    <location>
        <begin position="20"/>
        <end position="368"/>
    </location>
</feature>
<dbReference type="Proteomes" id="UP000247483">
    <property type="component" value="Unassembled WGS sequence"/>
</dbReference>
<reference evidence="2 3" key="1">
    <citation type="submission" date="2018-05" db="EMBL/GenBank/DDBJ databases">
        <title>Reference genomes for bee gut microbiota database.</title>
        <authorList>
            <person name="Ellegaard K.M."/>
        </authorList>
    </citation>
    <scope>NUCLEOTIDE SEQUENCE [LARGE SCALE GENOMIC DNA]</scope>
    <source>
        <strain evidence="2 3">ESL0177</strain>
    </source>
</reference>
<comment type="caution">
    <text evidence="2">The sequence shown here is derived from an EMBL/GenBank/DDBJ whole genome shotgun (WGS) entry which is preliminary data.</text>
</comment>
<sequence>MKKILLLLLLITISTVCHAKDPCTNKTSVRDYQFNINSQPYKFTSYLCEDKNKDEDEDDDVFLTPGILEIHGKNFNKTYKNVIGVAGYRYSMFTQWNDKHKPVFYYSIISSEYLTEAHFPIIIKDNNLMINCIYFNKSFKNSMKFNYSYCGNLQIVEDGFGDVEVGFDKLIRNFYLEAIYYFSDFTENEESLQYKKFDVFIGKIDGISFYRRYSSIKDYELNKYTIVIVNKEKEYRFKPEDEVYQRIVDRSGSQAFIGLDIVDAKGNIKFYNKKALSALLNKSTIKRNITSYIQYNEKTKLYNKPSHRSATDMYLVQHDSVTILDEILHKSNGYVDWYKISYNSEKHGKIIKWIEGDSFFPMREISSD</sequence>
<dbReference type="EMBL" id="QGLP01000005">
    <property type="protein sequence ID" value="PXZ04657.1"/>
    <property type="molecule type" value="Genomic_DNA"/>
</dbReference>
<feature type="signal peptide" evidence="1">
    <location>
        <begin position="1"/>
        <end position="19"/>
    </location>
</feature>
<evidence type="ECO:0000256" key="1">
    <source>
        <dbReference type="SAM" id="SignalP"/>
    </source>
</evidence>
<dbReference type="RefSeq" id="WP_110423928.1">
    <property type="nucleotide sequence ID" value="NZ_QGLP01000005.1"/>
</dbReference>
<name>A0A2V4E8E6_9GAMM</name>
<gene>
    <name evidence="2" type="ORF">DKK79_09930</name>
</gene>
<protein>
    <submittedName>
        <fullName evidence="2">Uncharacterized protein</fullName>
    </submittedName>
</protein>
<evidence type="ECO:0000313" key="3">
    <source>
        <dbReference type="Proteomes" id="UP000247483"/>
    </source>
</evidence>
<accession>A0A2V4E8E6</accession>
<proteinExistence type="predicted"/>